<dbReference type="InterPro" id="IPR013783">
    <property type="entry name" value="Ig-like_fold"/>
</dbReference>
<protein>
    <recommendedName>
        <fullName evidence="2">AMP-activated protein kinase glycogen-binding domain-containing protein</fullName>
    </recommendedName>
</protein>
<dbReference type="InterPro" id="IPR014756">
    <property type="entry name" value="Ig_E-set"/>
</dbReference>
<dbReference type="EMBL" id="UOEU01000185">
    <property type="protein sequence ID" value="VAW31235.1"/>
    <property type="molecule type" value="Genomic_DNA"/>
</dbReference>
<dbReference type="Pfam" id="PF16561">
    <property type="entry name" value="AMPK1_CBM"/>
    <property type="match status" value="1"/>
</dbReference>
<organism evidence="3">
    <name type="scientific">hydrothermal vent metagenome</name>
    <dbReference type="NCBI Taxonomy" id="652676"/>
    <lineage>
        <taxon>unclassified sequences</taxon>
        <taxon>metagenomes</taxon>
        <taxon>ecological metagenomes</taxon>
    </lineage>
</organism>
<name>A0A3B0UJM7_9ZZZZ</name>
<dbReference type="SUPFAM" id="SSF81296">
    <property type="entry name" value="E set domains"/>
    <property type="match status" value="1"/>
</dbReference>
<proteinExistence type="predicted"/>
<sequence length="97" mass="11232">MLKKKFFKTKDECEVTFEVNVEDAKNVALVCEHNGWEPIQMKQSKKGPFRTKIRLPKEGQFQFRYLVDGQTWHNDKTADTYLPNEHGGENSVISTVA</sequence>
<evidence type="ECO:0000313" key="3">
    <source>
        <dbReference type="EMBL" id="VAW31235.1"/>
    </source>
</evidence>
<gene>
    <name evidence="3" type="ORF">MNBD_CHLOROFLEXI01-5371</name>
</gene>
<accession>A0A3B0UJM7</accession>
<feature type="region of interest" description="Disordered" evidence="1">
    <location>
        <begin position="77"/>
        <end position="97"/>
    </location>
</feature>
<dbReference type="CDD" id="cd07184">
    <property type="entry name" value="E_set_Isoamylase_like_N"/>
    <property type="match status" value="1"/>
</dbReference>
<dbReference type="Gene3D" id="2.60.40.10">
    <property type="entry name" value="Immunoglobulins"/>
    <property type="match status" value="1"/>
</dbReference>
<reference evidence="3" key="1">
    <citation type="submission" date="2018-06" db="EMBL/GenBank/DDBJ databases">
        <authorList>
            <person name="Zhirakovskaya E."/>
        </authorList>
    </citation>
    <scope>NUCLEOTIDE SEQUENCE</scope>
</reference>
<evidence type="ECO:0000256" key="1">
    <source>
        <dbReference type="SAM" id="MobiDB-lite"/>
    </source>
</evidence>
<evidence type="ECO:0000259" key="2">
    <source>
        <dbReference type="Pfam" id="PF16561"/>
    </source>
</evidence>
<feature type="domain" description="AMP-activated protein kinase glycogen-binding" evidence="2">
    <location>
        <begin position="22"/>
        <end position="93"/>
    </location>
</feature>
<dbReference type="AlphaFoldDB" id="A0A3B0UJM7"/>
<dbReference type="InterPro" id="IPR032640">
    <property type="entry name" value="AMPK1_CBM"/>
</dbReference>